<dbReference type="InterPro" id="IPR013560">
    <property type="entry name" value="DUF1722"/>
</dbReference>
<dbReference type="Pfam" id="PF08349">
    <property type="entry name" value="DUF1722"/>
    <property type="match status" value="1"/>
</dbReference>
<proteinExistence type="predicted"/>
<dbReference type="Proteomes" id="UP000254777">
    <property type="component" value="Unassembled WGS sequence"/>
</dbReference>
<dbReference type="PANTHER" id="PTHR30087:SF1">
    <property type="entry name" value="HYPOTHETICAL CYTOSOLIC PROTEIN"/>
    <property type="match status" value="1"/>
</dbReference>
<evidence type="ECO:0000256" key="1">
    <source>
        <dbReference type="SAM" id="Coils"/>
    </source>
</evidence>
<evidence type="ECO:0000259" key="2">
    <source>
        <dbReference type="Pfam" id="PF08349"/>
    </source>
</evidence>
<reference evidence="3 4" key="1">
    <citation type="submission" date="2018-06" db="EMBL/GenBank/DDBJ databases">
        <authorList>
            <consortium name="Pathogen Informatics"/>
            <person name="Doyle S."/>
        </authorList>
    </citation>
    <scope>NUCLEOTIDE SEQUENCE [LARGE SCALE GENOMIC DNA]</scope>
    <source>
        <strain evidence="3 4">NCTC11088</strain>
    </source>
</reference>
<feature type="coiled-coil region" evidence="1">
    <location>
        <begin position="36"/>
        <end position="63"/>
    </location>
</feature>
<dbReference type="PANTHER" id="PTHR30087">
    <property type="entry name" value="INNER MEMBRANE PROTEIN"/>
    <property type="match status" value="1"/>
</dbReference>
<sequence>MNTFKRIEINLLEKFGVSEKSFEKLDNFEKRKIVTKIFLIEELEEIKNNKRQLSELIKFHARNKYLYFCYDINKKDELGRIIANSKSKNLEKVFEDYKKVLLEILDEPITKGRAVNAYFHIFGYFRSDLSEDEKADYFRIINEFEKTNISDFEIRNKLFEFSKKYKKEYISNQFILKKFWWE</sequence>
<dbReference type="EMBL" id="UGTH01000001">
    <property type="protein sequence ID" value="SUB75643.1"/>
    <property type="molecule type" value="Genomic_DNA"/>
</dbReference>
<dbReference type="RefSeq" id="WP_115312136.1">
    <property type="nucleotide sequence ID" value="NZ_UGTH01000001.1"/>
</dbReference>
<keyword evidence="1" id="KW-0175">Coiled coil</keyword>
<dbReference type="AlphaFoldDB" id="A0A379DEE1"/>
<protein>
    <submittedName>
        <fullName evidence="3">Uncharacterized conserved protein</fullName>
    </submittedName>
</protein>
<feature type="domain" description="DUF1722" evidence="2">
    <location>
        <begin position="64"/>
        <end position="178"/>
    </location>
</feature>
<gene>
    <name evidence="3" type="ORF">NCTC11088_01441</name>
</gene>
<evidence type="ECO:0000313" key="3">
    <source>
        <dbReference type="EMBL" id="SUB75643.1"/>
    </source>
</evidence>
<evidence type="ECO:0000313" key="4">
    <source>
        <dbReference type="Proteomes" id="UP000254777"/>
    </source>
</evidence>
<organism evidence="3 4">
    <name type="scientific">Peptoniphilus indolicus</name>
    <dbReference type="NCBI Taxonomy" id="33030"/>
    <lineage>
        <taxon>Bacteria</taxon>
        <taxon>Bacillati</taxon>
        <taxon>Bacillota</taxon>
        <taxon>Tissierellia</taxon>
        <taxon>Tissierellales</taxon>
        <taxon>Peptoniphilaceae</taxon>
        <taxon>Peptoniphilus</taxon>
    </lineage>
</organism>
<accession>A0A379DEE1</accession>
<name>A0A379DEE1_9FIRM</name>